<organism evidence="2 3">
    <name type="scientific">Dentipellis fragilis</name>
    <dbReference type="NCBI Taxonomy" id="205917"/>
    <lineage>
        <taxon>Eukaryota</taxon>
        <taxon>Fungi</taxon>
        <taxon>Dikarya</taxon>
        <taxon>Basidiomycota</taxon>
        <taxon>Agaricomycotina</taxon>
        <taxon>Agaricomycetes</taxon>
        <taxon>Russulales</taxon>
        <taxon>Hericiaceae</taxon>
        <taxon>Dentipellis</taxon>
    </lineage>
</organism>
<gene>
    <name evidence="2" type="ORF">EVG20_g11492</name>
</gene>
<feature type="region of interest" description="Disordered" evidence="1">
    <location>
        <begin position="26"/>
        <end position="99"/>
    </location>
</feature>
<comment type="caution">
    <text evidence="2">The sequence shown here is derived from an EMBL/GenBank/DDBJ whole genome shotgun (WGS) entry which is preliminary data.</text>
</comment>
<feature type="compositionally biased region" description="Polar residues" evidence="1">
    <location>
        <begin position="50"/>
        <end position="63"/>
    </location>
</feature>
<protein>
    <submittedName>
        <fullName evidence="2">Uncharacterized protein</fullName>
    </submittedName>
</protein>
<evidence type="ECO:0000313" key="3">
    <source>
        <dbReference type="Proteomes" id="UP000298327"/>
    </source>
</evidence>
<dbReference type="AlphaFoldDB" id="A0A4Y9XK05"/>
<evidence type="ECO:0000256" key="1">
    <source>
        <dbReference type="SAM" id="MobiDB-lite"/>
    </source>
</evidence>
<dbReference type="Proteomes" id="UP000298327">
    <property type="component" value="Unassembled WGS sequence"/>
</dbReference>
<reference evidence="2 3" key="1">
    <citation type="submission" date="2019-02" db="EMBL/GenBank/DDBJ databases">
        <title>Genome sequencing of the rare red list fungi Dentipellis fragilis.</title>
        <authorList>
            <person name="Buettner E."/>
            <person name="Kellner H."/>
        </authorList>
    </citation>
    <scope>NUCLEOTIDE SEQUENCE [LARGE SCALE GENOMIC DNA]</scope>
    <source>
        <strain evidence="2 3">DSM 105465</strain>
    </source>
</reference>
<proteinExistence type="predicted"/>
<accession>A0A4Y9XK05</accession>
<dbReference type="EMBL" id="SEOQ01001812">
    <property type="protein sequence ID" value="TFY50484.1"/>
    <property type="molecule type" value="Genomic_DNA"/>
</dbReference>
<evidence type="ECO:0000313" key="2">
    <source>
        <dbReference type="EMBL" id="TFY50484.1"/>
    </source>
</evidence>
<keyword evidence="3" id="KW-1185">Reference proteome</keyword>
<name>A0A4Y9XK05_9AGAM</name>
<sequence length="99" mass="10641">MSRHSPATASLAPPRSLVVARRDTLAGQLAGRLARTTGRGRESGRGTEGCQSQMGRSHSQISDRSPPLSLHNPVSPRRGLVFPCLSPTRPPRHPSLLPF</sequence>